<evidence type="ECO:0000256" key="1">
    <source>
        <dbReference type="ARBA" id="ARBA00023157"/>
    </source>
</evidence>
<dbReference type="InterPro" id="IPR003609">
    <property type="entry name" value="Pan_app"/>
</dbReference>
<dbReference type="PROSITE" id="PS50948">
    <property type="entry name" value="PAN"/>
    <property type="match status" value="1"/>
</dbReference>
<dbReference type="Pfam" id="PF00059">
    <property type="entry name" value="Lectin_C"/>
    <property type="match status" value="1"/>
</dbReference>
<dbReference type="InterPro" id="IPR016186">
    <property type="entry name" value="C-type_lectin-like/link_sf"/>
</dbReference>
<dbReference type="EMBL" id="LR902695">
    <property type="protein sequence ID" value="CAD7250957.1"/>
    <property type="molecule type" value="Genomic_DNA"/>
</dbReference>
<feature type="chain" id="PRO_5036209853" description="C-type lectin" evidence="2">
    <location>
        <begin position="34"/>
        <end position="257"/>
    </location>
</feature>
<dbReference type="InterPro" id="IPR001304">
    <property type="entry name" value="C-type_lectin-like"/>
</dbReference>
<dbReference type="InterPro" id="IPR016187">
    <property type="entry name" value="CTDL_fold"/>
</dbReference>
<dbReference type="PROSITE" id="PS00615">
    <property type="entry name" value="C_TYPE_LECTIN_1"/>
    <property type="match status" value="1"/>
</dbReference>
<feature type="domain" description="Apple" evidence="4">
    <location>
        <begin position="28"/>
        <end position="118"/>
    </location>
</feature>
<accession>A0A7R9ABK0</accession>
<name>A0A7R9ABK0_9CRUS</name>
<protein>
    <recommendedName>
        <fullName evidence="7">C-type lectin</fullName>
    </recommendedName>
</protein>
<keyword evidence="1" id="KW-1015">Disulfide bond</keyword>
<feature type="domain" description="C-type lectin" evidence="3">
    <location>
        <begin position="127"/>
        <end position="253"/>
    </location>
</feature>
<dbReference type="Gene3D" id="3.10.100.10">
    <property type="entry name" value="Mannose-Binding Protein A, subunit A"/>
    <property type="match status" value="1"/>
</dbReference>
<dbReference type="PROSITE" id="PS50041">
    <property type="entry name" value="C_TYPE_LECTIN_2"/>
    <property type="match status" value="1"/>
</dbReference>
<evidence type="ECO:0000259" key="3">
    <source>
        <dbReference type="PROSITE" id="PS50041"/>
    </source>
</evidence>
<sequence>MRDTKRTESARQLRILRAVGILIFLNSCSRGTAQGVTISQKTFYQVDGMNAAIRNSLLAFTGWDLVTCADACVRNARCVAFSLETDSSTTVCQLGSVNSTVLANPPGMSVTLYYTRSIPSGYTFATITDKVHYLKSLPGTMTYTTALAACKKDGADQLVQDDKGLAWHNFILQYGASNNAASGRFWIGGDDLDGNHIYNWNDGTLVSAAVQTLWGSGEPSFSWDGVIERCMAPDFGNLWNDEPCSLLYGVICEFRLP</sequence>
<dbReference type="SMART" id="SM00034">
    <property type="entry name" value="CLECT"/>
    <property type="match status" value="1"/>
</dbReference>
<dbReference type="SUPFAM" id="SSF56436">
    <property type="entry name" value="C-type lectin-like"/>
    <property type="match status" value="1"/>
</dbReference>
<evidence type="ECO:0000256" key="2">
    <source>
        <dbReference type="SAM" id="SignalP"/>
    </source>
</evidence>
<keyword evidence="6" id="KW-1185">Reference proteome</keyword>
<dbReference type="PANTHER" id="PTHR22801">
    <property type="entry name" value="LITHOSTATHINE"/>
    <property type="match status" value="1"/>
</dbReference>
<gene>
    <name evidence="5" type="ORF">DSTB1V02_LOCUS10726</name>
</gene>
<keyword evidence="2" id="KW-0732">Signal</keyword>
<dbReference type="Proteomes" id="UP000677054">
    <property type="component" value="Unassembled WGS sequence"/>
</dbReference>
<evidence type="ECO:0000259" key="4">
    <source>
        <dbReference type="PROSITE" id="PS50948"/>
    </source>
</evidence>
<dbReference type="AlphaFoldDB" id="A0A7R9ABK0"/>
<dbReference type="OrthoDB" id="5797898at2759"/>
<evidence type="ECO:0000313" key="5">
    <source>
        <dbReference type="EMBL" id="CAD7250957.1"/>
    </source>
</evidence>
<dbReference type="CDD" id="cd00037">
    <property type="entry name" value="CLECT"/>
    <property type="match status" value="1"/>
</dbReference>
<evidence type="ECO:0000313" key="6">
    <source>
        <dbReference type="Proteomes" id="UP000677054"/>
    </source>
</evidence>
<dbReference type="InterPro" id="IPR018378">
    <property type="entry name" value="C-type_lectin_CS"/>
</dbReference>
<organism evidence="5">
    <name type="scientific">Darwinula stevensoni</name>
    <dbReference type="NCBI Taxonomy" id="69355"/>
    <lineage>
        <taxon>Eukaryota</taxon>
        <taxon>Metazoa</taxon>
        <taxon>Ecdysozoa</taxon>
        <taxon>Arthropoda</taxon>
        <taxon>Crustacea</taxon>
        <taxon>Oligostraca</taxon>
        <taxon>Ostracoda</taxon>
        <taxon>Podocopa</taxon>
        <taxon>Podocopida</taxon>
        <taxon>Darwinulocopina</taxon>
        <taxon>Darwinuloidea</taxon>
        <taxon>Darwinulidae</taxon>
        <taxon>Darwinula</taxon>
    </lineage>
</organism>
<dbReference type="PANTHER" id="PTHR22801:SF63">
    <property type="entry name" value="C-TYPE LECTIN DOMAIN-CONTAINING PROTEIN"/>
    <property type="match status" value="1"/>
</dbReference>
<proteinExistence type="predicted"/>
<feature type="signal peptide" evidence="2">
    <location>
        <begin position="1"/>
        <end position="33"/>
    </location>
</feature>
<dbReference type="EMBL" id="CAJPEV010003178">
    <property type="protein sequence ID" value="CAG0899131.1"/>
    <property type="molecule type" value="Genomic_DNA"/>
</dbReference>
<reference evidence="5" key="1">
    <citation type="submission" date="2020-11" db="EMBL/GenBank/DDBJ databases">
        <authorList>
            <person name="Tran Van P."/>
        </authorList>
    </citation>
    <scope>NUCLEOTIDE SEQUENCE</scope>
</reference>
<evidence type="ECO:0008006" key="7">
    <source>
        <dbReference type="Google" id="ProtNLM"/>
    </source>
</evidence>
<dbReference type="InterPro" id="IPR050801">
    <property type="entry name" value="Ca-Dep_Lectins_ImmuneDev"/>
</dbReference>